<dbReference type="OrthoDB" id="7464126at2759"/>
<dbReference type="Gene3D" id="1.25.40.20">
    <property type="entry name" value="Ankyrin repeat-containing domain"/>
    <property type="match status" value="3"/>
</dbReference>
<dbReference type="Pfam" id="PF00092">
    <property type="entry name" value="VWA"/>
    <property type="match status" value="1"/>
</dbReference>
<dbReference type="PROSITE" id="PS51996">
    <property type="entry name" value="TR_MART"/>
    <property type="match status" value="1"/>
</dbReference>
<dbReference type="PANTHER" id="PTHR24198">
    <property type="entry name" value="ANKYRIN REPEAT AND PROTEIN KINASE DOMAIN-CONTAINING PROTEIN"/>
    <property type="match status" value="1"/>
</dbReference>
<evidence type="ECO:0000259" key="4">
    <source>
        <dbReference type="PROSITE" id="PS50234"/>
    </source>
</evidence>
<dbReference type="GeneID" id="94835850"/>
<dbReference type="Proteomes" id="UP000179807">
    <property type="component" value="Unassembled WGS sequence"/>
</dbReference>
<feature type="repeat" description="ANK" evidence="3">
    <location>
        <begin position="956"/>
        <end position="988"/>
    </location>
</feature>
<proteinExistence type="predicted"/>
<dbReference type="Gene3D" id="3.90.176.10">
    <property type="entry name" value="Toxin ADP-ribosyltransferase, Chain A, domain 1"/>
    <property type="match status" value="1"/>
</dbReference>
<dbReference type="PROSITE" id="PS50297">
    <property type="entry name" value="ANK_REP_REGION"/>
    <property type="match status" value="3"/>
</dbReference>
<dbReference type="SUPFAM" id="SSF56399">
    <property type="entry name" value="ADP-ribosylation"/>
    <property type="match status" value="1"/>
</dbReference>
<dbReference type="SUPFAM" id="SSF48403">
    <property type="entry name" value="Ankyrin repeat"/>
    <property type="match status" value="3"/>
</dbReference>
<feature type="repeat" description="ANK" evidence="3">
    <location>
        <begin position="782"/>
        <end position="814"/>
    </location>
</feature>
<name>A0A1J4KHD8_9EUKA</name>
<feature type="repeat" description="ANK" evidence="3">
    <location>
        <begin position="989"/>
        <end position="1021"/>
    </location>
</feature>
<dbReference type="Gene3D" id="3.30.40.10">
    <property type="entry name" value="Zinc/RING finger domain, C3HC4 (zinc finger)"/>
    <property type="match status" value="1"/>
</dbReference>
<dbReference type="PROSITE" id="PS50088">
    <property type="entry name" value="ANK_REPEAT"/>
    <property type="match status" value="7"/>
</dbReference>
<accession>A0A1J4KHD8</accession>
<feature type="repeat" description="ANK" evidence="3">
    <location>
        <begin position="1093"/>
        <end position="1125"/>
    </location>
</feature>
<gene>
    <name evidence="5" type="ORF">TRFO_20016</name>
</gene>
<feature type="repeat" description="ANK" evidence="3">
    <location>
        <begin position="574"/>
        <end position="606"/>
    </location>
</feature>
<keyword evidence="6" id="KW-1185">Reference proteome</keyword>
<dbReference type="InterPro" id="IPR002035">
    <property type="entry name" value="VWF_A"/>
</dbReference>
<keyword evidence="2 3" id="KW-0040">ANK repeat</keyword>
<dbReference type="VEuPathDB" id="TrichDB:TRFO_20016"/>
<feature type="repeat" description="ANK" evidence="3">
    <location>
        <begin position="815"/>
        <end position="847"/>
    </location>
</feature>
<dbReference type="InterPro" id="IPR036770">
    <property type="entry name" value="Ankyrin_rpt-contain_sf"/>
</dbReference>
<dbReference type="SMART" id="SM00248">
    <property type="entry name" value="ANK"/>
    <property type="match status" value="10"/>
</dbReference>
<feature type="domain" description="VWFA" evidence="4">
    <location>
        <begin position="128"/>
        <end position="320"/>
    </location>
</feature>
<evidence type="ECO:0000256" key="3">
    <source>
        <dbReference type="PROSITE-ProRule" id="PRU00023"/>
    </source>
</evidence>
<evidence type="ECO:0000313" key="6">
    <source>
        <dbReference type="Proteomes" id="UP000179807"/>
    </source>
</evidence>
<dbReference type="Gene3D" id="3.40.50.410">
    <property type="entry name" value="von Willebrand factor, type A domain"/>
    <property type="match status" value="1"/>
</dbReference>
<dbReference type="RefSeq" id="XP_068363747.1">
    <property type="nucleotide sequence ID" value="XM_068501146.1"/>
</dbReference>
<dbReference type="InterPro" id="IPR036465">
    <property type="entry name" value="vWFA_dom_sf"/>
</dbReference>
<evidence type="ECO:0000256" key="1">
    <source>
        <dbReference type="ARBA" id="ARBA00022737"/>
    </source>
</evidence>
<dbReference type="PANTHER" id="PTHR24198:SF194">
    <property type="entry name" value="INVERSIN-A"/>
    <property type="match status" value="1"/>
</dbReference>
<comment type="caution">
    <text evidence="5">The sequence shown here is derived from an EMBL/GenBank/DDBJ whole genome shotgun (WGS) entry which is preliminary data.</text>
</comment>
<dbReference type="InterPro" id="IPR013083">
    <property type="entry name" value="Znf_RING/FYVE/PHD"/>
</dbReference>
<dbReference type="SUPFAM" id="SSF57850">
    <property type="entry name" value="RING/U-box"/>
    <property type="match status" value="1"/>
</dbReference>
<keyword evidence="1" id="KW-0677">Repeat</keyword>
<dbReference type="EMBL" id="MLAK01000606">
    <property type="protein sequence ID" value="OHT10611.1"/>
    <property type="molecule type" value="Genomic_DNA"/>
</dbReference>
<evidence type="ECO:0000313" key="5">
    <source>
        <dbReference type="EMBL" id="OHT10611.1"/>
    </source>
</evidence>
<evidence type="ECO:0000256" key="2">
    <source>
        <dbReference type="ARBA" id="ARBA00023043"/>
    </source>
</evidence>
<feature type="repeat" description="ANK" evidence="3">
    <location>
        <begin position="881"/>
        <end position="903"/>
    </location>
</feature>
<dbReference type="SMART" id="SM00327">
    <property type="entry name" value="VWA"/>
    <property type="match status" value="1"/>
</dbReference>
<reference evidence="5" key="1">
    <citation type="submission" date="2016-10" db="EMBL/GenBank/DDBJ databases">
        <authorList>
            <person name="Benchimol M."/>
            <person name="Almeida L.G."/>
            <person name="Vasconcelos A.T."/>
            <person name="Perreira-Neves A."/>
            <person name="Rosa I.A."/>
            <person name="Tasca T."/>
            <person name="Bogo M.R."/>
            <person name="de Souza W."/>
        </authorList>
    </citation>
    <scope>NUCLEOTIDE SEQUENCE [LARGE SCALE GENOMIC DNA]</scope>
    <source>
        <strain evidence="5">K</strain>
    </source>
</reference>
<dbReference type="PROSITE" id="PS50234">
    <property type="entry name" value="VWFA"/>
    <property type="match status" value="1"/>
</dbReference>
<dbReference type="Pfam" id="PF12796">
    <property type="entry name" value="Ank_2"/>
    <property type="match status" value="3"/>
</dbReference>
<organism evidence="5 6">
    <name type="scientific">Tritrichomonas foetus</name>
    <dbReference type="NCBI Taxonomy" id="1144522"/>
    <lineage>
        <taxon>Eukaryota</taxon>
        <taxon>Metamonada</taxon>
        <taxon>Parabasalia</taxon>
        <taxon>Tritrichomonadida</taxon>
        <taxon>Tritrichomonadidae</taxon>
        <taxon>Tritrichomonas</taxon>
    </lineage>
</organism>
<dbReference type="InterPro" id="IPR002110">
    <property type="entry name" value="Ankyrin_rpt"/>
</dbReference>
<protein>
    <recommendedName>
        <fullName evidence="4">VWFA domain-containing protein</fullName>
    </recommendedName>
</protein>
<sequence length="1465" mass="164676">MDQILDNLRCPITYDIIEDPVQVPCCGKSVSRNGLKQALNFRRECPLCRHDLSDFDVDNAPTNRDLASVIESLNQNQNNNNNSNTDQNVVLHEHQWSSDIEWIDNKNPTIGRLSVNIKRSHFKTKRTLFVAIVDNSYSMNGLPWNQVKTALVHILGLSANKFQSVETRIIVYNSTASLLSEMKDPSQLNTAINSVKRINADGGTNFLSAYQELSNLLNNIKNNRLEEFSTVSVAFLTDGQDNYDKGTLTEALKHIFVPFQDCFKIIVHSIGFSNDCDKDLLEKMRTAGTDEGTFRYAEPTDDSDALCGKLTDLFTLSEKAATAPIKITLPDGFEFVDSKGDNKKEKDCFIHVEPFSRSGTLLEWIKATNDAPPARISLHVNSSEDNDIEFSSLVKVINGRSEEKDPILQAWLRKVLDGMAAELLEMNQNRNKMAPEIMRLQIALYLSRLNSIGTRIDDPRIPGLKSQIKLIQKGGAINEGKLNDMKFSSMFSPEKRANIPHYQNNHYTSPHERNLPKAIIYSELPVRYSHNNSNKDRNSLQETIINEYPKRCSTVLFNKIDTASIEDLESIDADGNNALHLAAYCGSDKAIERILQKYSEITSNNHYMLSKYVNLTNKEKETAVTLAIKRKGYHNSVQVLMLYGACIDETRIEPLKRFCIHRGLFRTAELLSRVNDTGEIEIDTSMTAGVIKFLWDSATKLGKPKYAAQWLEPALSKCLIDFIKELLSSEESMNDFQIPWKWFINYCLPPKPDHPEVEKYLTMCKMILDYQPSLLHEKDPETGDTTLISSVNSGNLPIVQLFLDLGCSIDETNELGNTALWIACAKRYPCIVTELISRGADVNHVNKKGNRPLCAVCQMGPAKIGQTLIAAGADIEFHNSNGDTPLLLACRNGQTDVASFLLNYIDLDFVLFRAKIDGFDALFASVEADRPDCVRVIAEFGVDIEEKTDKENEIVSEATPLHLAAYYGRTASASVLLELGANPNSKDANGMTPLHTAVLRKQMQMIELLISKNANPYSTDNFGNTPAAFSRDPHVLNLLVNPITEPLHQICSNKITSKTGYTLQDVDDVLTNKSYIPGISTPHETLSVALNQRGMDALMTSVIYSNIDIVSILVKIGFDPNRTDNRGLSSHFWAQWIKNPRLMKAVGTVQEDRVEIQRLRKALQFSPESMNLLLLSEPFPIVERKSSLFSRLELISLMKTDNNEEKVNSLKQLVYENKTNDLTVLYEQNNKKSSNKNQNQNDTNQENIELQNKIHSLTKESLWQAKIEAVSEIASGCNQDLTPSQLISIYLYTFDPNVFEIFTYFLTGKVVDPKIQSIISPFAKNFWTAIDSLPPFNAEVYSCSMNINRRLFAVGNVVSSPTFISATSLWPMAIESINFEKGGTVFIIKSEKKGKLISIHSSFSFESEVLFTPNTKFVVAKWYRGDVIALGQPNIRDHTFGLTDDQRVVISNNCKPLIIELHEVD</sequence>
<dbReference type="SUPFAM" id="SSF53300">
    <property type="entry name" value="vWA-like"/>
    <property type="match status" value="1"/>
</dbReference>